<gene>
    <name evidence="2" type="ORF">JX265_005309</name>
</gene>
<feature type="compositionally biased region" description="Low complexity" evidence="1">
    <location>
        <begin position="125"/>
        <end position="135"/>
    </location>
</feature>
<feature type="compositionally biased region" description="Polar residues" evidence="1">
    <location>
        <begin position="756"/>
        <end position="773"/>
    </location>
</feature>
<dbReference type="Proteomes" id="UP000829685">
    <property type="component" value="Unassembled WGS sequence"/>
</dbReference>
<feature type="region of interest" description="Disordered" evidence="1">
    <location>
        <begin position="459"/>
        <end position="779"/>
    </location>
</feature>
<feature type="compositionally biased region" description="Polar residues" evidence="1">
    <location>
        <begin position="610"/>
        <end position="638"/>
    </location>
</feature>
<feature type="region of interest" description="Disordered" evidence="1">
    <location>
        <begin position="918"/>
        <end position="1064"/>
    </location>
</feature>
<feature type="compositionally biased region" description="Basic residues" evidence="1">
    <location>
        <begin position="377"/>
        <end position="388"/>
    </location>
</feature>
<feature type="compositionally biased region" description="Pro residues" evidence="1">
    <location>
        <begin position="306"/>
        <end position="315"/>
    </location>
</feature>
<feature type="region of interest" description="Disordered" evidence="1">
    <location>
        <begin position="345"/>
        <end position="389"/>
    </location>
</feature>
<accession>A0A9P9WNE8</accession>
<reference evidence="2" key="1">
    <citation type="submission" date="2021-03" db="EMBL/GenBank/DDBJ databases">
        <title>Revisited historic fungal species revealed as producer of novel bioactive compounds through whole genome sequencing and comparative genomics.</title>
        <authorList>
            <person name="Vignolle G.A."/>
            <person name="Hochenegger N."/>
            <person name="Mach R.L."/>
            <person name="Mach-Aigner A.R."/>
            <person name="Javad Rahimi M."/>
            <person name="Salim K.A."/>
            <person name="Chan C.M."/>
            <person name="Lim L.B.L."/>
            <person name="Cai F."/>
            <person name="Druzhinina I.S."/>
            <person name="U'Ren J.M."/>
            <person name="Derntl C."/>
        </authorList>
    </citation>
    <scope>NUCLEOTIDE SEQUENCE</scope>
    <source>
        <strain evidence="2">TUCIM 5799</strain>
    </source>
</reference>
<dbReference type="AlphaFoldDB" id="A0A9P9WNE8"/>
<feature type="compositionally biased region" description="Basic and acidic residues" evidence="1">
    <location>
        <begin position="924"/>
        <end position="936"/>
    </location>
</feature>
<feature type="compositionally biased region" description="Basic and acidic residues" evidence="1">
    <location>
        <begin position="680"/>
        <end position="689"/>
    </location>
</feature>
<feature type="region of interest" description="Disordered" evidence="1">
    <location>
        <begin position="72"/>
        <end position="182"/>
    </location>
</feature>
<feature type="region of interest" description="Disordered" evidence="1">
    <location>
        <begin position="305"/>
        <end position="330"/>
    </location>
</feature>
<feature type="compositionally biased region" description="Basic residues" evidence="1">
    <location>
        <begin position="1053"/>
        <end position="1064"/>
    </location>
</feature>
<protein>
    <submittedName>
        <fullName evidence="2">Uncharacterized protein</fullName>
    </submittedName>
</protein>
<organism evidence="2 3">
    <name type="scientific">Neoarthrinium moseri</name>
    <dbReference type="NCBI Taxonomy" id="1658444"/>
    <lineage>
        <taxon>Eukaryota</taxon>
        <taxon>Fungi</taxon>
        <taxon>Dikarya</taxon>
        <taxon>Ascomycota</taxon>
        <taxon>Pezizomycotina</taxon>
        <taxon>Sordariomycetes</taxon>
        <taxon>Xylariomycetidae</taxon>
        <taxon>Amphisphaeriales</taxon>
        <taxon>Apiosporaceae</taxon>
        <taxon>Neoarthrinium</taxon>
    </lineage>
</organism>
<sequence length="1064" mass="116340">MDTISLTLHRSNGSISIQPLLDDDKVYLPDSDVFVTTTKSGKPALARKKKENVLRDHGFDLLGQSFGISSRADFQRGRRPSIVSQASRSRSARSTPAPRIFEVDTDGEESILAAKARARQINEGSSSSSSRSTSRPRGILRHPKTYPQAVWEEGQPQTVPDPKHRPRSFSQASPTTNEPSERIRFARYDSEEESPRVSEATGAFYIPLGPPHVHPYPGIAASNIIHDQALGQYGYPNWPLTSGYVAQSMPTDNLSRNVPIHQTQSLGISGFHPGSVAPQSTSLPATTQNQQAGAPYLQQPANFSFIPPPPPPPPGNFGTGGANTQSSTLQEDERIKNHFEAVVKPHLASRNHKGRNSEETKNSQVAVAKPGDEVHERRRRKSRRHKHVCAGCGRTRSRGYHLDHPLKRGETPEPGYCRRCTATAEYTDSEASESVSSVFMTSALPPMSTDDEVVMPVTASKSGKKTQCQKPLARNGRGSFLKAMSSVISGSHRGRKPSLSTPEEASSRASSRSRSRGRRMRRPDRSASSFRPVQTHKPRSPLLKPSSAQPLGTAKASPSHLHGPPAVNPSLASEQRARTSVESSHRQSIGDSKAPSTAVTYGRESREQKSQSVEHSSQLSQREAGSSSRNAAGLSSQRGKSDIVPNFSHKASPQRFGAASNKGSHESVPSTEAWYQQPVPHDERSELAQKSRCFSSLDPQQHSGRHNHSLGDEAIDKPATSRGLGRKGNESAPPAIKDKPVSNSQQETFDIPPVGRSNSPTRSNVSASPSSKIGSGCPGIFEKAPNFDELLERSENVDLDIPAMTGNAFCSWDERGDDLEPDLMSPDNDHFDSMPATPADANWAVLDTEPQVQHDSWGYDQTQYEQEAEQMVEEELMQAGKRSGLFGDVWGSSATSTHPTLSSYSHLTVSLISIESCDSDEERNDGNDHYRLSHDSENEEPEVPQTHMPNQLDFPSMEQRSQSGRGSPCSQRNSSFKQRSDSSSHVKSNKSNNSPEKNLYNTNHDAVVNNSSESFEFLPPPEGSSVLAHTGHSEEVIPSLEDKHNSNSSSPRRNLRRHIRGSDI</sequence>
<evidence type="ECO:0000313" key="3">
    <source>
        <dbReference type="Proteomes" id="UP000829685"/>
    </source>
</evidence>
<evidence type="ECO:0000256" key="1">
    <source>
        <dbReference type="SAM" id="MobiDB-lite"/>
    </source>
</evidence>
<feature type="compositionally biased region" description="Basic and acidic residues" evidence="1">
    <location>
        <begin position="575"/>
        <end position="585"/>
    </location>
</feature>
<dbReference type="EMBL" id="JAFIMR010000011">
    <property type="protein sequence ID" value="KAI1872429.1"/>
    <property type="molecule type" value="Genomic_DNA"/>
</dbReference>
<feature type="compositionally biased region" description="Basic and acidic residues" evidence="1">
    <location>
        <begin position="1031"/>
        <end position="1045"/>
    </location>
</feature>
<evidence type="ECO:0000313" key="2">
    <source>
        <dbReference type="EMBL" id="KAI1872429.1"/>
    </source>
</evidence>
<feature type="compositionally biased region" description="Low complexity" evidence="1">
    <location>
        <begin position="985"/>
        <end position="998"/>
    </location>
</feature>
<name>A0A9P9WNE8_9PEZI</name>
<feature type="compositionally biased region" description="Polar residues" evidence="1">
    <location>
        <begin position="586"/>
        <end position="599"/>
    </location>
</feature>
<feature type="compositionally biased region" description="Polar residues" evidence="1">
    <location>
        <begin position="999"/>
        <end position="1014"/>
    </location>
</feature>
<feature type="compositionally biased region" description="Basic residues" evidence="1">
    <location>
        <begin position="511"/>
        <end position="522"/>
    </location>
</feature>
<feature type="compositionally biased region" description="Polar residues" evidence="1">
    <location>
        <begin position="168"/>
        <end position="178"/>
    </location>
</feature>
<proteinExistence type="predicted"/>
<feature type="compositionally biased region" description="Low complexity" evidence="1">
    <location>
        <begin position="80"/>
        <end position="99"/>
    </location>
</feature>
<comment type="caution">
    <text evidence="2">The sequence shown here is derived from an EMBL/GenBank/DDBJ whole genome shotgun (WGS) entry which is preliminary data.</text>
</comment>
<feature type="compositionally biased region" description="Polar residues" evidence="1">
    <location>
        <begin position="459"/>
        <end position="469"/>
    </location>
</feature>
<feature type="compositionally biased region" description="Polar residues" evidence="1">
    <location>
        <begin position="692"/>
        <end position="702"/>
    </location>
</feature>
<keyword evidence="3" id="KW-1185">Reference proteome</keyword>
<feature type="compositionally biased region" description="Polar residues" evidence="1">
    <location>
        <begin position="958"/>
        <end position="977"/>
    </location>
</feature>